<accession>A0A7T3ABM7</accession>
<organism evidence="2 3">
    <name type="scientific">Sphingomonas paucimobilis</name>
    <name type="common">Pseudomonas paucimobilis</name>
    <dbReference type="NCBI Taxonomy" id="13689"/>
    <lineage>
        <taxon>Bacteria</taxon>
        <taxon>Pseudomonadati</taxon>
        <taxon>Pseudomonadota</taxon>
        <taxon>Alphaproteobacteria</taxon>
        <taxon>Sphingomonadales</taxon>
        <taxon>Sphingomonadaceae</taxon>
        <taxon>Sphingomonas</taxon>
    </lineage>
</organism>
<evidence type="ECO:0000313" key="2">
    <source>
        <dbReference type="EMBL" id="QPT09721.1"/>
    </source>
</evidence>
<evidence type="ECO:0000313" key="3">
    <source>
        <dbReference type="Proteomes" id="UP000594836"/>
    </source>
</evidence>
<sequence length="542" mass="56801">MWYIGIANVTTNSVEVIGDANVDFVNNVEPGDAFICTGNGLTLEVLRAESRNKLILARPYTGPTGSFAFSVQPTQDFNRVTANAIIDLRNTYGGYRDTILQGAFPDGTVAAPGMRFIADQDTGVARYGPNLLSIVSGGVERMRFGEVNSSLAPLVASGGVTCQQSGVAGSLVLPLDIVGALGGAATMRIRFGSAANQFQYHSFIEAQTLTGVASDLRFGTSGVEQARIDNAGNFLVGVASGARHTIARASSEGDDILYVRNTAGQVSAVFQAVGAGGWQGPAALLLGKNSVNGRSAGVAGTVNAGGADYAEYDTKADGCGTIAAGDVCGVDREGLLTDRWADAIVFRIKSTNPSIVGGDTWAAHLGPRPEAPGAEPTAPAEPGSAPVAPVEPGPEPTEEGPAYVDWLQARFSYAAQLGEYEAALASWQAATIAYPAARAQFEADRAAWAAATAAYARDLPIYEAALEAERQKVDRIAYCGKVPVNMTDPVEVSDYLIAAQDGERIKAVAVKEADMTLALYMKRLGRVLFIRDGRPWVDVQHG</sequence>
<dbReference type="AlphaFoldDB" id="A0A7T3ABM7"/>
<name>A0A7T3ABM7_SPHPI</name>
<evidence type="ECO:0000256" key="1">
    <source>
        <dbReference type="SAM" id="MobiDB-lite"/>
    </source>
</evidence>
<proteinExistence type="predicted"/>
<gene>
    <name evidence="2" type="ORF">I6G38_05550</name>
</gene>
<dbReference type="RefSeq" id="WP_197939220.1">
    <property type="nucleotide sequence ID" value="NZ_CP065713.1"/>
</dbReference>
<protein>
    <submittedName>
        <fullName evidence="2">Uncharacterized protein</fullName>
    </submittedName>
</protein>
<reference evidence="2 3" key="1">
    <citation type="submission" date="2020-12" db="EMBL/GenBank/DDBJ databases">
        <title>FDA dAtabase for Regulatory Grade micrObial Sequences (FDA-ARGOS): Supporting development and validation of Infectious Disease Dx tests.</title>
        <authorList>
            <person name="Sproer C."/>
            <person name="Gronow S."/>
            <person name="Severitt S."/>
            <person name="Schroder I."/>
            <person name="Tallon L."/>
            <person name="Sadzewicz L."/>
            <person name="Zhao X."/>
            <person name="Boylan J."/>
            <person name="Ott S."/>
            <person name="Bowen H."/>
            <person name="Vavikolanu K."/>
            <person name="Mehta A."/>
            <person name="Aluvathingal J."/>
            <person name="Nadendla S."/>
            <person name="Lowell S."/>
            <person name="Myers T."/>
            <person name="Yan Y."/>
            <person name="Sichtig H."/>
        </authorList>
    </citation>
    <scope>NUCLEOTIDE SEQUENCE [LARGE SCALE GENOMIC DNA]</scope>
    <source>
        <strain evidence="2 3">FDAARGOS_881</strain>
    </source>
</reference>
<dbReference type="EMBL" id="CP065713">
    <property type="protein sequence ID" value="QPT09721.1"/>
    <property type="molecule type" value="Genomic_DNA"/>
</dbReference>
<feature type="region of interest" description="Disordered" evidence="1">
    <location>
        <begin position="362"/>
        <end position="400"/>
    </location>
</feature>
<dbReference type="Proteomes" id="UP000594836">
    <property type="component" value="Chromosome"/>
</dbReference>
<feature type="compositionally biased region" description="Low complexity" evidence="1">
    <location>
        <begin position="366"/>
        <end position="388"/>
    </location>
</feature>